<dbReference type="EC" id="2.5.1.59" evidence="3"/>
<comment type="cofactor">
    <cofactor evidence="1">
        <name>Mg(2+)</name>
        <dbReference type="ChEBI" id="CHEBI:18420"/>
    </cofactor>
</comment>
<evidence type="ECO:0000256" key="8">
    <source>
        <dbReference type="ARBA" id="ARBA00022842"/>
    </source>
</evidence>
<sequence length="301" mass="35288">MDPFSLHNWEDITPIKQDDGPNPLAPIAYAPDYVNAMDYYRALAKVEEISERALDLTSYIIEMNPAHYTVWIYREKLLFALNKDLTEELDFIDEFAEENPKCYQLWHHRQAVVDKLGDPSRELNFINGILADDSKNYHAWSYRQWVNAHFELWDQELSDIDSLLAADIRNNSAWNQRFFVLTKGPNKLTTETIESEIPYVISKIRLAPHNESPWTYLRGIIEYTGYEKLDFIGDLCQELKDSQSPYMFGTLVDICEKKARKGDKQSIDLGVATCERLANHFDIIRKKYWLYRKEHFLSIAC</sequence>
<accession>A0ABR2VSE4</accession>
<evidence type="ECO:0000256" key="11">
    <source>
        <dbReference type="ARBA" id="ARBA00042436"/>
    </source>
</evidence>
<dbReference type="GO" id="GO:0033844">
    <property type="term" value="F:galactose-6-sulfurylase activity"/>
    <property type="evidence" value="ECO:0007669"/>
    <property type="project" value="UniProtKB-EC"/>
</dbReference>
<dbReference type="PANTHER" id="PTHR11129:SF1">
    <property type="entry name" value="PROTEIN FARNESYLTRANSFERASE_GERANYLGERANYLTRANSFERASE TYPE-1 SUBUNIT ALPHA"/>
    <property type="match status" value="1"/>
</dbReference>
<protein>
    <recommendedName>
        <fullName evidence="9">Protein farnesyltransferase/geranylgeranyltransferase type-1 subunit alpha</fullName>
        <ecNumber evidence="4">2.5.1.58</ecNumber>
        <ecNumber evidence="3">2.5.1.59</ecNumber>
    </recommendedName>
    <alternativeName>
        <fullName evidence="12">CAAX farnesyltransferase subunit alpha</fullName>
    </alternativeName>
    <alternativeName>
        <fullName evidence="11">FTase-alpha</fullName>
    </alternativeName>
    <alternativeName>
        <fullName evidence="10">Ras proteins prenyltransferase subunit alpha</fullName>
    </alternativeName>
    <alternativeName>
        <fullName evidence="13">Type I protein geranyl-geranyltransferase subunit alpha</fullName>
    </alternativeName>
</protein>
<dbReference type="Gene3D" id="1.25.40.120">
    <property type="entry name" value="Protein prenylyltransferase"/>
    <property type="match status" value="1"/>
</dbReference>
<evidence type="ECO:0000256" key="2">
    <source>
        <dbReference type="ARBA" id="ARBA00006734"/>
    </source>
</evidence>
<evidence type="ECO:0000313" key="15">
    <source>
        <dbReference type="Proteomes" id="UP001479436"/>
    </source>
</evidence>
<evidence type="ECO:0000313" key="14">
    <source>
        <dbReference type="EMBL" id="KAK9696618.1"/>
    </source>
</evidence>
<evidence type="ECO:0000256" key="13">
    <source>
        <dbReference type="ARBA" id="ARBA00043219"/>
    </source>
</evidence>
<name>A0ABR2VSE4_9FUNG</name>
<proteinExistence type="inferred from homology"/>
<dbReference type="EC" id="2.5.1.58" evidence="4"/>
<evidence type="ECO:0000256" key="12">
    <source>
        <dbReference type="ARBA" id="ARBA00043086"/>
    </source>
</evidence>
<evidence type="ECO:0000256" key="5">
    <source>
        <dbReference type="ARBA" id="ARBA00022602"/>
    </source>
</evidence>
<keyword evidence="15" id="KW-1185">Reference proteome</keyword>
<organism evidence="14 15">
    <name type="scientific">Basidiobolus ranarum</name>
    <dbReference type="NCBI Taxonomy" id="34480"/>
    <lineage>
        <taxon>Eukaryota</taxon>
        <taxon>Fungi</taxon>
        <taxon>Fungi incertae sedis</taxon>
        <taxon>Zoopagomycota</taxon>
        <taxon>Entomophthoromycotina</taxon>
        <taxon>Basidiobolomycetes</taxon>
        <taxon>Basidiobolales</taxon>
        <taxon>Basidiobolaceae</taxon>
        <taxon>Basidiobolus</taxon>
    </lineage>
</organism>
<evidence type="ECO:0000256" key="3">
    <source>
        <dbReference type="ARBA" id="ARBA00012700"/>
    </source>
</evidence>
<evidence type="ECO:0000256" key="9">
    <source>
        <dbReference type="ARBA" id="ARBA00040965"/>
    </source>
</evidence>
<dbReference type="PROSITE" id="PS51147">
    <property type="entry name" value="PFTA"/>
    <property type="match status" value="5"/>
</dbReference>
<keyword evidence="5" id="KW-0637">Prenyltransferase</keyword>
<comment type="similarity">
    <text evidence="2">Belongs to the protein prenyltransferase subunit alpha family.</text>
</comment>
<evidence type="ECO:0000256" key="6">
    <source>
        <dbReference type="ARBA" id="ARBA00022679"/>
    </source>
</evidence>
<keyword evidence="6 14" id="KW-0808">Transferase</keyword>
<keyword evidence="7" id="KW-0677">Repeat</keyword>
<dbReference type="Pfam" id="PF01239">
    <property type="entry name" value="PPTA"/>
    <property type="match status" value="5"/>
</dbReference>
<comment type="caution">
    <text evidence="14">The sequence shown here is derived from an EMBL/GenBank/DDBJ whole genome shotgun (WGS) entry which is preliminary data.</text>
</comment>
<evidence type="ECO:0000256" key="7">
    <source>
        <dbReference type="ARBA" id="ARBA00022737"/>
    </source>
</evidence>
<evidence type="ECO:0000256" key="1">
    <source>
        <dbReference type="ARBA" id="ARBA00001946"/>
    </source>
</evidence>
<dbReference type="SUPFAM" id="SSF48439">
    <property type="entry name" value="Protein prenylyltransferase"/>
    <property type="match status" value="1"/>
</dbReference>
<dbReference type="Proteomes" id="UP001479436">
    <property type="component" value="Unassembled WGS sequence"/>
</dbReference>
<keyword evidence="8" id="KW-0460">Magnesium</keyword>
<gene>
    <name evidence="14" type="primary">RAM2_1</name>
    <name evidence="14" type="ORF">K7432_012361</name>
</gene>
<reference evidence="14 15" key="1">
    <citation type="submission" date="2023-04" db="EMBL/GenBank/DDBJ databases">
        <title>Genome of Basidiobolus ranarum AG-B5.</title>
        <authorList>
            <person name="Stajich J.E."/>
            <person name="Carter-House D."/>
            <person name="Gryganskyi A."/>
        </authorList>
    </citation>
    <scope>NUCLEOTIDE SEQUENCE [LARGE SCALE GENOMIC DNA]</scope>
    <source>
        <strain evidence="14 15">AG-B5</strain>
    </source>
</reference>
<evidence type="ECO:0000256" key="4">
    <source>
        <dbReference type="ARBA" id="ARBA00012702"/>
    </source>
</evidence>
<evidence type="ECO:0000256" key="10">
    <source>
        <dbReference type="ARBA" id="ARBA00041392"/>
    </source>
</evidence>
<dbReference type="EMBL" id="JASJQH010007941">
    <property type="protein sequence ID" value="KAK9696618.1"/>
    <property type="molecule type" value="Genomic_DNA"/>
</dbReference>
<dbReference type="InterPro" id="IPR002088">
    <property type="entry name" value="Prenyl_trans_a"/>
</dbReference>
<dbReference type="PANTHER" id="PTHR11129">
    <property type="entry name" value="PROTEIN FARNESYLTRANSFERASE ALPHA SUBUNIT/RAB GERANYLGERANYL TRANSFERASE ALPHA SUBUNIT"/>
    <property type="match status" value="1"/>
</dbReference>